<name>A0A212K1A1_9DELT</name>
<gene>
    <name evidence="2" type="ORF">KL86DPRO_20494</name>
</gene>
<sequence>MTEMEFFLVASAIMIIGAALHSITRKKKTHPATNCIARVLQGKANLLEAQTAAAILGGGIRRYAERCDMPPLFIRACGDLYEDFFPPRRPDPSLPSKTQANALLAAVINRYSESGNRKPADVRDIRAFNLCDGAGFGLATFRRLAEVIPEVTSMAGSLAPPPDAESREMYASLYREAGRLTSLPQELVETALKTRLAAIPLAAPEAGTAACRETPEPGPSV</sequence>
<keyword evidence="1" id="KW-0812">Transmembrane</keyword>
<accession>A0A212K1A1</accession>
<feature type="transmembrane region" description="Helical" evidence="1">
    <location>
        <begin position="6"/>
        <end position="23"/>
    </location>
</feature>
<keyword evidence="1" id="KW-0472">Membrane</keyword>
<reference evidence="2" key="1">
    <citation type="submission" date="2016-04" db="EMBL/GenBank/DDBJ databases">
        <authorList>
            <person name="Evans L.H."/>
            <person name="Alamgir A."/>
            <person name="Owens N."/>
            <person name="Weber N.D."/>
            <person name="Virtaneva K."/>
            <person name="Barbian K."/>
            <person name="Babar A."/>
            <person name="Rosenke K."/>
        </authorList>
    </citation>
    <scope>NUCLEOTIDE SEQUENCE</scope>
    <source>
        <strain evidence="2">86</strain>
    </source>
</reference>
<dbReference type="AlphaFoldDB" id="A0A212K1A1"/>
<protein>
    <submittedName>
        <fullName evidence="2">Uncharacterized protein</fullName>
    </submittedName>
</protein>
<evidence type="ECO:0000313" key="2">
    <source>
        <dbReference type="EMBL" id="SBW05479.1"/>
    </source>
</evidence>
<evidence type="ECO:0000256" key="1">
    <source>
        <dbReference type="SAM" id="Phobius"/>
    </source>
</evidence>
<keyword evidence="1" id="KW-1133">Transmembrane helix</keyword>
<dbReference type="EMBL" id="FLUQ01000002">
    <property type="protein sequence ID" value="SBW05479.1"/>
    <property type="molecule type" value="Genomic_DNA"/>
</dbReference>
<proteinExistence type="predicted"/>
<organism evidence="2">
    <name type="scientific">uncultured delta proteobacterium</name>
    <dbReference type="NCBI Taxonomy" id="34034"/>
    <lineage>
        <taxon>Bacteria</taxon>
        <taxon>Deltaproteobacteria</taxon>
        <taxon>environmental samples</taxon>
    </lineage>
</organism>